<keyword evidence="6" id="KW-1185">Reference proteome</keyword>
<keyword evidence="5" id="KW-0675">Receptor</keyword>
<dbReference type="RefSeq" id="WP_090251777.1">
    <property type="nucleotide sequence ID" value="NZ_FPAS01000005.1"/>
</dbReference>
<evidence type="ECO:0000256" key="2">
    <source>
        <dbReference type="ARBA" id="ARBA00023136"/>
    </source>
</evidence>
<dbReference type="Gene3D" id="2.60.40.1120">
    <property type="entry name" value="Carboxypeptidase-like, regulatory domain"/>
    <property type="match status" value="1"/>
</dbReference>
<name>A0A1I7BF53_9FLAO</name>
<comment type="subcellular location">
    <subcellularLocation>
        <location evidence="1">Cell outer membrane</location>
    </subcellularLocation>
</comment>
<evidence type="ECO:0000256" key="3">
    <source>
        <dbReference type="ARBA" id="ARBA00023237"/>
    </source>
</evidence>
<keyword evidence="3" id="KW-0998">Cell outer membrane</keyword>
<dbReference type="STRING" id="477690.SAMN05216474_2762"/>
<dbReference type="SUPFAM" id="SSF56935">
    <property type="entry name" value="Porins"/>
    <property type="match status" value="1"/>
</dbReference>
<dbReference type="Proteomes" id="UP000236454">
    <property type="component" value="Unassembled WGS sequence"/>
</dbReference>
<sequence length="811" mass="90517">MRIFLLTILFALCANISQAQITQNVRGTVVDNETKYPLIGAKVQIFTKDSTQLFRALVDENGSFIIKNVPIGKHRLVATYISYETRTIPVTVNSGKESVVNLEMSEEVFETEEVQIVAQRKGEVLNEMATVSARQFSVEETDRYPGSRSDPARMASNFAGVQGADDSRNDIVVRGNSPLGLLYKVEGIDIPNPSHFSTSGSTGGPVSIINNKILGNSDFFMSAFPAEYGNSTSGVFDLKLRNGNQSVHEFTGQFGFLGTEVMAEGPINKDKRSSYIVMGRYSTLSIFQSLGIRIGTDAVPVYGDGAFKLNYPLKKGGALSVWGMGGKSEIAIKISEQTELTDEVYGEGDRDQYFGTSMGVVGLSYKKPVSTNTFLTATLALSADEQHSRHYLLDRSLDTNIVDGQQKISIRTDSIYQLMGYQFYNTKLSGYFSLNHKINKKHIIKAGINIDGIYTNNLDSVLTESGDAFRLRYDYAQAYTLIQPFVQYKWKVNPKMDLTAGLHNQYFSLSNSLSILEPRLGWKYTLKKDQVLTAGAGLHSQTQPLYLYGYQQYDSEGNAVLHNKNMDFTKSIHTAVGYERSFKKGFNVKAEAYYQHLYNVPVEIQSSALSLINMGSGFQRFFPDSLQNTGTGRNYGIELTVQKFFSKSFFFLVTGSLYDSKYKGSDGIERNTDYNGRYTVNVLGGKEFTFKGNQSISLGLKCTTAGGKRYGYVDVAASQEAQELVFLSEGYNERQFKDYFRLDVKVNYKLNTEKITHEIGLDLVNVLNTRNLLGLAYAPNIGDPTAEPIAERTQLGFLPIFYYRIDFKIKK</sequence>
<feature type="signal peptide" evidence="4">
    <location>
        <begin position="1"/>
        <end position="19"/>
    </location>
</feature>
<dbReference type="GO" id="GO:0009279">
    <property type="term" value="C:cell outer membrane"/>
    <property type="evidence" value="ECO:0007669"/>
    <property type="project" value="UniProtKB-SubCell"/>
</dbReference>
<dbReference type="Gene3D" id="2.40.170.20">
    <property type="entry name" value="TonB-dependent receptor, beta-barrel domain"/>
    <property type="match status" value="1"/>
</dbReference>
<evidence type="ECO:0000256" key="1">
    <source>
        <dbReference type="ARBA" id="ARBA00004442"/>
    </source>
</evidence>
<reference evidence="5 6" key="1">
    <citation type="submission" date="2016-10" db="EMBL/GenBank/DDBJ databases">
        <authorList>
            <person name="de Groot N.N."/>
        </authorList>
    </citation>
    <scope>NUCLEOTIDE SEQUENCE [LARGE SCALE GENOMIC DNA]</scope>
    <source>
        <strain evidence="5 6">CGMCC 1.7005</strain>
    </source>
</reference>
<organism evidence="5 6">
    <name type="scientific">Lishizhenia tianjinensis</name>
    <dbReference type="NCBI Taxonomy" id="477690"/>
    <lineage>
        <taxon>Bacteria</taxon>
        <taxon>Pseudomonadati</taxon>
        <taxon>Bacteroidota</taxon>
        <taxon>Flavobacteriia</taxon>
        <taxon>Flavobacteriales</taxon>
        <taxon>Crocinitomicaceae</taxon>
        <taxon>Lishizhenia</taxon>
    </lineage>
</organism>
<feature type="chain" id="PRO_5014932350" evidence="4">
    <location>
        <begin position="20"/>
        <end position="811"/>
    </location>
</feature>
<dbReference type="AlphaFoldDB" id="A0A1I7BF53"/>
<proteinExistence type="predicted"/>
<dbReference type="SUPFAM" id="SSF49464">
    <property type="entry name" value="Carboxypeptidase regulatory domain-like"/>
    <property type="match status" value="1"/>
</dbReference>
<keyword evidence="2" id="KW-0472">Membrane</keyword>
<dbReference type="OrthoDB" id="9804995at2"/>
<gene>
    <name evidence="5" type="ORF">SAMN05216474_2762</name>
</gene>
<dbReference type="Pfam" id="PF13715">
    <property type="entry name" value="CarbopepD_reg_2"/>
    <property type="match status" value="1"/>
</dbReference>
<dbReference type="InterPro" id="IPR036942">
    <property type="entry name" value="Beta-barrel_TonB_sf"/>
</dbReference>
<keyword evidence="4" id="KW-0732">Signal</keyword>
<evidence type="ECO:0000313" key="5">
    <source>
        <dbReference type="EMBL" id="SFT85742.1"/>
    </source>
</evidence>
<protein>
    <submittedName>
        <fullName evidence="5">Outer membrane receptor proteins, mostly Fe transport</fullName>
    </submittedName>
</protein>
<evidence type="ECO:0000313" key="6">
    <source>
        <dbReference type="Proteomes" id="UP000236454"/>
    </source>
</evidence>
<dbReference type="InterPro" id="IPR008969">
    <property type="entry name" value="CarboxyPept-like_regulatory"/>
</dbReference>
<evidence type="ECO:0000256" key="4">
    <source>
        <dbReference type="SAM" id="SignalP"/>
    </source>
</evidence>
<accession>A0A1I7BF53</accession>
<dbReference type="EMBL" id="FPAS01000005">
    <property type="protein sequence ID" value="SFT85742.1"/>
    <property type="molecule type" value="Genomic_DNA"/>
</dbReference>